<evidence type="ECO:0000256" key="2">
    <source>
        <dbReference type="SAM" id="Phobius"/>
    </source>
</evidence>
<gene>
    <name evidence="3" type="ORF">AS189_13230</name>
</gene>
<dbReference type="RefSeq" id="WP_062289804.1">
    <property type="nucleotide sequence ID" value="NZ_CP013200.1"/>
</dbReference>
<keyword evidence="2" id="KW-0812">Transmembrane</keyword>
<keyword evidence="2" id="KW-0472">Membrane</keyword>
<reference evidence="3 4" key="2">
    <citation type="journal article" date="2016" name="J. Biotechnol.">
        <title>Complete genome sequence of Arthrobacter alpinus ERGS4:06, a yellow pigmented bacterium tolerant to cold and radiations isolated from Sikkim Himalaya.</title>
        <authorList>
            <person name="Kumar R."/>
            <person name="Singh D."/>
            <person name="Swarnkar M.K."/>
            <person name="Singh A.K."/>
            <person name="Kumar S."/>
        </authorList>
    </citation>
    <scope>NUCLEOTIDE SEQUENCE [LARGE SCALE GENOMIC DNA]</scope>
    <source>
        <strain evidence="3 4">ERGS4:06</strain>
    </source>
</reference>
<accession>A0A0S2M198</accession>
<proteinExistence type="predicted"/>
<sequence>MALSERESRILLAVEKELAASDPHLSKTFDILASSGPAIRHLLWGTAVLAVGIGALVYAIAVHSALIGAAAFMAMTEGPIWPCHGHDCSGRFDCTEPDNLIPITFRMNSRAARGLCAFHRMLGNEPNKGLARSYSAVGPTDASHGQLITRWHKK</sequence>
<feature type="region of interest" description="Disordered" evidence="1">
    <location>
        <begin position="135"/>
        <end position="154"/>
    </location>
</feature>
<dbReference type="OrthoDB" id="5244024at2"/>
<dbReference type="Pfam" id="PF11239">
    <property type="entry name" value="DUF3040"/>
    <property type="match status" value="1"/>
</dbReference>
<dbReference type="AlphaFoldDB" id="A0A0S2M198"/>
<keyword evidence="2" id="KW-1133">Transmembrane helix</keyword>
<dbReference type="InterPro" id="IPR021401">
    <property type="entry name" value="DUF3040"/>
</dbReference>
<protein>
    <recommendedName>
        <fullName evidence="5">DUF3040 domain-containing protein</fullName>
    </recommendedName>
</protein>
<evidence type="ECO:0000256" key="1">
    <source>
        <dbReference type="SAM" id="MobiDB-lite"/>
    </source>
</evidence>
<dbReference type="EMBL" id="CP013200">
    <property type="protein sequence ID" value="ALO67288.1"/>
    <property type="molecule type" value="Genomic_DNA"/>
</dbReference>
<feature type="transmembrane region" description="Helical" evidence="2">
    <location>
        <begin position="42"/>
        <end position="72"/>
    </location>
</feature>
<organism evidence="3 4">
    <name type="scientific">Arthrobacter alpinus</name>
    <dbReference type="NCBI Taxonomy" id="656366"/>
    <lineage>
        <taxon>Bacteria</taxon>
        <taxon>Bacillati</taxon>
        <taxon>Actinomycetota</taxon>
        <taxon>Actinomycetes</taxon>
        <taxon>Micrococcales</taxon>
        <taxon>Micrococcaceae</taxon>
        <taxon>Arthrobacter</taxon>
    </lineage>
</organism>
<reference evidence="4" key="1">
    <citation type="submission" date="2015-11" db="EMBL/GenBank/DDBJ databases">
        <authorList>
            <person name="Kumar R."/>
            <person name="Singh D."/>
            <person name="Swarnkar M.K."/>
            <person name="Singh A.K."/>
            <person name="Kumar S."/>
        </authorList>
    </citation>
    <scope>NUCLEOTIDE SEQUENCE [LARGE SCALE GENOMIC DNA]</scope>
    <source>
        <strain evidence="4">ERGS4:06</strain>
    </source>
</reference>
<dbReference type="Proteomes" id="UP000059574">
    <property type="component" value="Chromosome"/>
</dbReference>
<name>A0A0S2M198_9MICC</name>
<evidence type="ECO:0008006" key="5">
    <source>
        <dbReference type="Google" id="ProtNLM"/>
    </source>
</evidence>
<evidence type="ECO:0000313" key="3">
    <source>
        <dbReference type="EMBL" id="ALO67288.1"/>
    </source>
</evidence>
<evidence type="ECO:0000313" key="4">
    <source>
        <dbReference type="Proteomes" id="UP000059574"/>
    </source>
</evidence>